<evidence type="ECO:0000313" key="3">
    <source>
        <dbReference type="Proteomes" id="UP001163046"/>
    </source>
</evidence>
<feature type="region of interest" description="Disordered" evidence="1">
    <location>
        <begin position="1"/>
        <end position="65"/>
    </location>
</feature>
<evidence type="ECO:0000313" key="2">
    <source>
        <dbReference type="EMBL" id="KAJ7363506.1"/>
    </source>
</evidence>
<keyword evidence="3" id="KW-1185">Reference proteome</keyword>
<protein>
    <submittedName>
        <fullName evidence="2">Uncharacterized protein</fullName>
    </submittedName>
</protein>
<gene>
    <name evidence="2" type="ORF">OS493_009661</name>
</gene>
<comment type="caution">
    <text evidence="2">The sequence shown here is derived from an EMBL/GenBank/DDBJ whole genome shotgun (WGS) entry which is preliminary data.</text>
</comment>
<feature type="non-terminal residue" evidence="2">
    <location>
        <position position="65"/>
    </location>
</feature>
<organism evidence="2 3">
    <name type="scientific">Desmophyllum pertusum</name>
    <dbReference type="NCBI Taxonomy" id="174260"/>
    <lineage>
        <taxon>Eukaryota</taxon>
        <taxon>Metazoa</taxon>
        <taxon>Cnidaria</taxon>
        <taxon>Anthozoa</taxon>
        <taxon>Hexacorallia</taxon>
        <taxon>Scleractinia</taxon>
        <taxon>Caryophylliina</taxon>
        <taxon>Caryophylliidae</taxon>
        <taxon>Desmophyllum</taxon>
    </lineage>
</organism>
<dbReference type="Proteomes" id="UP001163046">
    <property type="component" value="Unassembled WGS sequence"/>
</dbReference>
<dbReference type="AlphaFoldDB" id="A0A9W9YR17"/>
<reference evidence="2" key="1">
    <citation type="submission" date="2023-01" db="EMBL/GenBank/DDBJ databases">
        <title>Genome assembly of the deep-sea coral Lophelia pertusa.</title>
        <authorList>
            <person name="Herrera S."/>
            <person name="Cordes E."/>
        </authorList>
    </citation>
    <scope>NUCLEOTIDE SEQUENCE</scope>
    <source>
        <strain evidence="2">USNM1676648</strain>
        <tissue evidence="2">Polyp</tissue>
    </source>
</reference>
<name>A0A9W9YR17_9CNID</name>
<sequence>MDQGQGQHVQARTSQDQPGPARSQASQAKPGDRSQDQPGPARSQARPGPARSQAQQDSQEPGPEK</sequence>
<accession>A0A9W9YR17</accession>
<evidence type="ECO:0000256" key="1">
    <source>
        <dbReference type="SAM" id="MobiDB-lite"/>
    </source>
</evidence>
<proteinExistence type="predicted"/>
<dbReference type="EMBL" id="MU827305">
    <property type="protein sequence ID" value="KAJ7363506.1"/>
    <property type="molecule type" value="Genomic_DNA"/>
</dbReference>
<feature type="compositionally biased region" description="Polar residues" evidence="1">
    <location>
        <begin position="1"/>
        <end position="27"/>
    </location>
</feature>